<organism evidence="3 4">
    <name type="scientific">Calicophoron daubneyi</name>
    <name type="common">Rumen fluke</name>
    <name type="synonym">Paramphistomum daubneyi</name>
    <dbReference type="NCBI Taxonomy" id="300641"/>
    <lineage>
        <taxon>Eukaryota</taxon>
        <taxon>Metazoa</taxon>
        <taxon>Spiralia</taxon>
        <taxon>Lophotrochozoa</taxon>
        <taxon>Platyhelminthes</taxon>
        <taxon>Trematoda</taxon>
        <taxon>Digenea</taxon>
        <taxon>Plagiorchiida</taxon>
        <taxon>Pronocephalata</taxon>
        <taxon>Paramphistomoidea</taxon>
        <taxon>Paramphistomidae</taxon>
        <taxon>Calicophoron</taxon>
    </lineage>
</organism>
<evidence type="ECO:0000256" key="1">
    <source>
        <dbReference type="SAM" id="MobiDB-lite"/>
    </source>
</evidence>
<dbReference type="PANTHER" id="PTHR31195">
    <property type="entry name" value="GEO02494P1"/>
    <property type="match status" value="1"/>
</dbReference>
<feature type="region of interest" description="Disordered" evidence="1">
    <location>
        <begin position="20"/>
        <end position="168"/>
    </location>
</feature>
<dbReference type="InterPro" id="IPR027911">
    <property type="entry name" value="DUF4604"/>
</dbReference>
<sequence length="184" mass="20503">MPRKAKVEYIQHEEPSFIRKFKQRAGIPDADTVESKRATRPPNGDDECGDRADEQPQIVLDPHSGVTESEARAFLTQNVLPEKKSSSRNEKKSDNQGTTEPGEGKSAHSTEAKILFRSAAQRRKVNTGEQLDHSPDLSDRSRQHVRGDQKERDRSPLGGNHVTAKEAVQKTAGFLSFNADEEDD</sequence>
<proteinExistence type="predicted"/>
<dbReference type="Pfam" id="PF15377">
    <property type="entry name" value="DUF4604"/>
    <property type="match status" value="1"/>
</dbReference>
<accession>A0AAV2TQW3</accession>
<reference evidence="3" key="1">
    <citation type="submission" date="2024-06" db="EMBL/GenBank/DDBJ databases">
        <authorList>
            <person name="Liu X."/>
            <person name="Lenzi L."/>
            <person name="Haldenby T S."/>
            <person name="Uol C."/>
        </authorList>
    </citation>
    <scope>NUCLEOTIDE SEQUENCE</scope>
</reference>
<evidence type="ECO:0000259" key="2">
    <source>
        <dbReference type="Pfam" id="PF15377"/>
    </source>
</evidence>
<dbReference type="PANTHER" id="PTHR31195:SF2">
    <property type="entry name" value="GEO02494P1"/>
    <property type="match status" value="1"/>
</dbReference>
<evidence type="ECO:0000313" key="3">
    <source>
        <dbReference type="EMBL" id="CAL5138842.1"/>
    </source>
</evidence>
<feature type="domain" description="DUF4604" evidence="2">
    <location>
        <begin position="6"/>
        <end position="181"/>
    </location>
</feature>
<feature type="compositionally biased region" description="Basic and acidic residues" evidence="1">
    <location>
        <begin position="81"/>
        <end position="94"/>
    </location>
</feature>
<protein>
    <recommendedName>
        <fullName evidence="2">DUF4604 domain-containing protein</fullName>
    </recommendedName>
</protein>
<dbReference type="EMBL" id="CAXLJL010000534">
    <property type="protein sequence ID" value="CAL5138842.1"/>
    <property type="molecule type" value="Genomic_DNA"/>
</dbReference>
<dbReference type="Proteomes" id="UP001497525">
    <property type="component" value="Unassembled WGS sequence"/>
</dbReference>
<name>A0AAV2TQW3_CALDB</name>
<comment type="caution">
    <text evidence="3">The sequence shown here is derived from an EMBL/GenBank/DDBJ whole genome shotgun (WGS) entry which is preliminary data.</text>
</comment>
<gene>
    <name evidence="3" type="ORF">CDAUBV1_LOCUS13708</name>
</gene>
<dbReference type="InterPro" id="IPR040219">
    <property type="entry name" value="KIAA1143-like"/>
</dbReference>
<dbReference type="AlphaFoldDB" id="A0AAV2TQW3"/>
<feature type="compositionally biased region" description="Basic and acidic residues" evidence="1">
    <location>
        <begin position="130"/>
        <end position="155"/>
    </location>
</feature>
<evidence type="ECO:0000313" key="4">
    <source>
        <dbReference type="Proteomes" id="UP001497525"/>
    </source>
</evidence>
<feature type="compositionally biased region" description="Basic and acidic residues" evidence="1">
    <location>
        <begin position="102"/>
        <end position="111"/>
    </location>
</feature>